<feature type="transmembrane region" description="Helical" evidence="1">
    <location>
        <begin position="47"/>
        <end position="64"/>
    </location>
</feature>
<organism evidence="2 3">
    <name type="scientific">Halopseudomonas phragmitis</name>
    <dbReference type="NCBI Taxonomy" id="1931241"/>
    <lineage>
        <taxon>Bacteria</taxon>
        <taxon>Pseudomonadati</taxon>
        <taxon>Pseudomonadota</taxon>
        <taxon>Gammaproteobacteria</taxon>
        <taxon>Pseudomonadales</taxon>
        <taxon>Pseudomonadaceae</taxon>
        <taxon>Halopseudomonas</taxon>
    </lineage>
</organism>
<keyword evidence="1" id="KW-0812">Transmembrane</keyword>
<feature type="transmembrane region" description="Helical" evidence="1">
    <location>
        <begin position="250"/>
        <end position="268"/>
    </location>
</feature>
<feature type="transmembrane region" description="Helical" evidence="1">
    <location>
        <begin position="71"/>
        <end position="88"/>
    </location>
</feature>
<protein>
    <recommendedName>
        <fullName evidence="4">AmpE protein</fullName>
    </recommendedName>
</protein>
<evidence type="ECO:0000256" key="1">
    <source>
        <dbReference type="SAM" id="Phobius"/>
    </source>
</evidence>
<proteinExistence type="predicted"/>
<dbReference type="RefSeq" id="WP_080051507.1">
    <property type="nucleotide sequence ID" value="NZ_CP020100.1"/>
</dbReference>
<dbReference type="EMBL" id="CP020100">
    <property type="protein sequence ID" value="AQZ96599.1"/>
    <property type="molecule type" value="Genomic_DNA"/>
</dbReference>
<gene>
    <name evidence="2" type="ORF">BVH74_18390</name>
</gene>
<dbReference type="PANTHER" id="PTHR38684">
    <property type="entry name" value="PROTEIN AMPE"/>
    <property type="match status" value="1"/>
</dbReference>
<keyword evidence="1" id="KW-1133">Transmembrane helix</keyword>
<dbReference type="Pfam" id="PF17113">
    <property type="entry name" value="AmpE"/>
    <property type="match status" value="1"/>
</dbReference>
<evidence type="ECO:0000313" key="2">
    <source>
        <dbReference type="EMBL" id="AQZ96599.1"/>
    </source>
</evidence>
<dbReference type="InterPro" id="IPR052966">
    <property type="entry name" value="Beta-lactamase_Reg"/>
</dbReference>
<evidence type="ECO:0000313" key="3">
    <source>
        <dbReference type="Proteomes" id="UP000243488"/>
    </source>
</evidence>
<dbReference type="GO" id="GO:0005886">
    <property type="term" value="C:plasma membrane"/>
    <property type="evidence" value="ECO:0007669"/>
    <property type="project" value="TreeGrafter"/>
</dbReference>
<name>A0A1V0B9I4_9GAMM</name>
<reference evidence="2 3" key="1">
    <citation type="submission" date="2017-03" db="EMBL/GenBank/DDBJ databases">
        <title>Complete genome sequence of the novel DNRA strain Pseudomonas sp. S-6-2 isolated from Chinese polluted river sediment. Journal of Biotechnology.</title>
        <authorList>
            <person name="Li J."/>
            <person name="Xiang F."/>
            <person name="Wang L."/>
            <person name="Xi L."/>
            <person name="Liu J."/>
        </authorList>
    </citation>
    <scope>NUCLEOTIDE SEQUENCE [LARGE SCALE GENOMIC DNA]</scope>
    <source>
        <strain evidence="2 3">S-6-2</strain>
    </source>
</reference>
<keyword evidence="3" id="KW-1185">Reference proteome</keyword>
<dbReference type="STRING" id="1931241.BVH74_18390"/>
<dbReference type="KEGG" id="ppha:BVH74_18390"/>
<keyword evidence="1" id="KW-0472">Membrane</keyword>
<dbReference type="Proteomes" id="UP000243488">
    <property type="component" value="Chromosome"/>
</dbReference>
<dbReference type="GO" id="GO:0046677">
    <property type="term" value="P:response to antibiotic"/>
    <property type="evidence" value="ECO:0007669"/>
    <property type="project" value="TreeGrafter"/>
</dbReference>
<evidence type="ECO:0008006" key="4">
    <source>
        <dbReference type="Google" id="ProtNLM"/>
    </source>
</evidence>
<dbReference type="InterPro" id="IPR031347">
    <property type="entry name" value="AmpE"/>
</dbReference>
<dbReference type="AlphaFoldDB" id="A0A1V0B9I4"/>
<sequence length="269" mass="29716">MSFLVLVLVALILRFTPWRNGLPIDVCGRWSTWLQVRLGNHAEWQRILLLMLPLLPLVILLWWVQGMAYGLFSLVLHAAVLLLCVGRSDPLGSMTSELEQAWARGDQEAASLVAERELGIVCDEPSGLLRAVRGRLVWEACHSYFVPAFWYLLLGPLGALGYRLLASASSEKGGLANVLSHSLEWLPSRLLGLSLALVGHFDATLAVLRRQFARWELSNAELLEQCADAALQDGASTPEHEGILASVRMLVKRSLLVWAVFIALYAVLG</sequence>
<feature type="transmembrane region" description="Helical" evidence="1">
    <location>
        <begin position="144"/>
        <end position="165"/>
    </location>
</feature>
<dbReference type="PANTHER" id="PTHR38684:SF1">
    <property type="entry name" value="PROTEIN AMPE"/>
    <property type="match status" value="1"/>
</dbReference>
<accession>A0A1V0B9I4</accession>